<comment type="caution">
    <text evidence="1">The sequence shown here is derived from an EMBL/GenBank/DDBJ whole genome shotgun (WGS) entry which is preliminary data.</text>
</comment>
<sequence length="142" mass="16341">MFFFLEYQYYSNETETCNRLGTLWGSVKYRLPNFRRDTVQQKELLSQILLQSARLHRVAQPLKPEDHAIQTKRLISVCRDTLSNTKARVPAFSQEEMKCGSVQCGENLRKTPVDLSKPYPDCCSNCEIIDHNLPASMIAVAR</sequence>
<name>A0ABD2X366_9HYME</name>
<accession>A0ABD2X366</accession>
<protein>
    <submittedName>
        <fullName evidence="1">Uncharacterized protein</fullName>
    </submittedName>
</protein>
<proteinExistence type="predicted"/>
<organism evidence="1 2">
    <name type="scientific">Trichogramma kaykai</name>
    <dbReference type="NCBI Taxonomy" id="54128"/>
    <lineage>
        <taxon>Eukaryota</taxon>
        <taxon>Metazoa</taxon>
        <taxon>Ecdysozoa</taxon>
        <taxon>Arthropoda</taxon>
        <taxon>Hexapoda</taxon>
        <taxon>Insecta</taxon>
        <taxon>Pterygota</taxon>
        <taxon>Neoptera</taxon>
        <taxon>Endopterygota</taxon>
        <taxon>Hymenoptera</taxon>
        <taxon>Apocrita</taxon>
        <taxon>Proctotrupomorpha</taxon>
        <taxon>Chalcidoidea</taxon>
        <taxon>Trichogrammatidae</taxon>
        <taxon>Trichogramma</taxon>
    </lineage>
</organism>
<keyword evidence="2" id="KW-1185">Reference proteome</keyword>
<evidence type="ECO:0000313" key="1">
    <source>
        <dbReference type="EMBL" id="KAL3399787.1"/>
    </source>
</evidence>
<gene>
    <name evidence="1" type="ORF">TKK_007025</name>
</gene>
<reference evidence="1 2" key="1">
    <citation type="journal article" date="2024" name="bioRxiv">
        <title>A reference genome for Trichogramma kaykai: A tiny desert-dwelling parasitoid wasp with competing sex-ratio distorters.</title>
        <authorList>
            <person name="Culotta J."/>
            <person name="Lindsey A.R."/>
        </authorList>
    </citation>
    <scope>NUCLEOTIDE SEQUENCE [LARGE SCALE GENOMIC DNA]</scope>
    <source>
        <strain evidence="1 2">KSX58</strain>
    </source>
</reference>
<dbReference type="Proteomes" id="UP001627154">
    <property type="component" value="Unassembled WGS sequence"/>
</dbReference>
<evidence type="ECO:0000313" key="2">
    <source>
        <dbReference type="Proteomes" id="UP001627154"/>
    </source>
</evidence>
<dbReference type="EMBL" id="JBJJXI010000055">
    <property type="protein sequence ID" value="KAL3399787.1"/>
    <property type="molecule type" value="Genomic_DNA"/>
</dbReference>
<dbReference type="AlphaFoldDB" id="A0ABD2X366"/>